<dbReference type="EMBL" id="FNAD01000008">
    <property type="protein sequence ID" value="SDD86550.1"/>
    <property type="molecule type" value="Genomic_DNA"/>
</dbReference>
<feature type="domain" description="YobI-like P-loop NTPase" evidence="2">
    <location>
        <begin position="36"/>
        <end position="430"/>
    </location>
</feature>
<dbReference type="OrthoDB" id="1701659at2"/>
<reference evidence="4" key="1">
    <citation type="submission" date="2016-10" db="EMBL/GenBank/DDBJ databases">
        <authorList>
            <person name="Varghese N."/>
            <person name="Submissions S."/>
        </authorList>
    </citation>
    <scope>NUCLEOTIDE SEQUENCE [LARGE SCALE GENOMIC DNA]</scope>
    <source>
        <strain evidence="4">CGMCC 4.3516</strain>
    </source>
</reference>
<evidence type="ECO:0000259" key="2">
    <source>
        <dbReference type="Pfam" id="PF20693"/>
    </source>
</evidence>
<keyword evidence="1" id="KW-0812">Transmembrane</keyword>
<evidence type="ECO:0000256" key="1">
    <source>
        <dbReference type="SAM" id="Phobius"/>
    </source>
</evidence>
<proteinExistence type="predicted"/>
<dbReference type="Pfam" id="PF20693">
    <property type="entry name" value="YobI-ATPase"/>
    <property type="match status" value="1"/>
</dbReference>
<evidence type="ECO:0000313" key="3">
    <source>
        <dbReference type="EMBL" id="SDD86550.1"/>
    </source>
</evidence>
<accession>A0A1G6Y865</accession>
<name>A0A1G6Y865_9ACTN</name>
<dbReference type="SUPFAM" id="SSF52540">
    <property type="entry name" value="P-loop containing nucleoside triphosphate hydrolases"/>
    <property type="match status" value="1"/>
</dbReference>
<protein>
    <recommendedName>
        <fullName evidence="2">YobI-like P-loop NTPase domain-containing protein</fullName>
    </recommendedName>
</protein>
<dbReference type="AlphaFoldDB" id="A0A1G6Y865"/>
<feature type="transmembrane region" description="Helical" evidence="1">
    <location>
        <begin position="142"/>
        <end position="163"/>
    </location>
</feature>
<keyword evidence="1" id="KW-0472">Membrane</keyword>
<dbReference type="RefSeq" id="WP_143014920.1">
    <property type="nucleotide sequence ID" value="NZ_FNAD01000008.1"/>
</dbReference>
<dbReference type="Proteomes" id="UP000198949">
    <property type="component" value="Unassembled WGS sequence"/>
</dbReference>
<evidence type="ECO:0000313" key="4">
    <source>
        <dbReference type="Proteomes" id="UP000198949"/>
    </source>
</evidence>
<organism evidence="3 4">
    <name type="scientific">Glycomyces harbinensis</name>
    <dbReference type="NCBI Taxonomy" id="58114"/>
    <lineage>
        <taxon>Bacteria</taxon>
        <taxon>Bacillati</taxon>
        <taxon>Actinomycetota</taxon>
        <taxon>Actinomycetes</taxon>
        <taxon>Glycomycetales</taxon>
        <taxon>Glycomycetaceae</taxon>
        <taxon>Glycomyces</taxon>
    </lineage>
</organism>
<sequence length="1231" mass="138136">MTRSRSASQPEGESVAKRLKMYSLAPEYKPEAHSIYVAAIRQALNEEIPARNIAVTGPYGTGKSSILQKIVQTYKNRVVEVSLSTLGDSSTAAQTNEPTARAVDAKSTTNLIQKEIVKQLLYLEKPSKTPQSRFNRISRPNFLRELTGALICGLIALIILFLTGGDQPILGRLSSTIPSAPAWSLYVGIGLCASAGWLGVRYLFRGRFVIEKLTAGPTSLTLSSDRGSYFDEYLDEIVYFFEISKRDIVIFEDIDRFDNLGIFEELRALNVLLNRAGQLRSWSRSLRKRKIKFVYAVKDSLFEKLELVTGGGIDGAQVELERADRTKFFDLVVPVVPFITHQNARDLMSRKMDRGTGGVSDELIRLVAVHIPDMRLIINIRNEFEIYRRQLLDHPGAVPDLTADKLFALVVYKHVYMSDFEKIRHGRSRLDDLYREWRQLVEVNLSDLASERARLRSRLKDDTALSERSVKLGDLLEQQAKLLVRSSPSSGRKSDNATIELDGRILDMGEIRTPEFWKSLVAGKKSINVKPHPRQAVLLELTLNDLANILGEEPGSALWEAADRAKTERRLKAIEDELEFLDHHTWKQLYGRSEFHEQSENAGKGGTFRALTKRHLVDKLPCDLVANGYIDQYFMLYVSSYYEEHLSVRALQYLLRNVDQGEPDPLYELTPDDIKAIIANRGSEILRDRVMLNVWVLDHLLAIGEPGELIAQLLGFGESEYEFIDHFVVHGARKRELIRALTPMWDDAFTYLAARAPVGDEIRLDLFDAALASWDSDLGYDLDDSVRTYIEANYSKFTLVTKTSQPIEVKSAVELFSAAGATLHDLDPLSPAALESVAEERVYAITAENLALISDGDDLALDQIRRRSSRVYEYATDSLDDYLRLIDEADTPWYSIADPDEFESVLDDVREEGPFKDLVRLSNPACKTEDIHVVPSEVWPALAQGQRFPARFANVAAYVLAFDGIDRSLAELLRHEGKIIEAAEAGLAERKALGIALVNDRTFLEDVETRVSLAKGLNLEEPLRIEDVTAESGPLIGKLIKEKLLEDSASSFENSHMLDWETREAAIAASANFLDFMNPSLLPPDQVRSLFRSPKIDEQVKLRVLSDLPRYAAGAASEVFVAIAREALKQEWDLDFDQIKALIAGGATETTTILGLINSSGELIEIDHVHELLQGLGGSYGDLIVPGHKAVVLPNDKTHRLLVSDLKERGYVSTFVTDKKAIKLRVHMRRK</sequence>
<gene>
    <name evidence="3" type="ORF">SAMN05216270_108190</name>
</gene>
<dbReference type="InterPro" id="IPR048428">
    <property type="entry name" value="YobI-NTPase"/>
</dbReference>
<keyword evidence="4" id="KW-1185">Reference proteome</keyword>
<dbReference type="InterPro" id="IPR027417">
    <property type="entry name" value="P-loop_NTPase"/>
</dbReference>
<dbReference type="STRING" id="58114.SAMN05216270_108190"/>
<keyword evidence="1" id="KW-1133">Transmembrane helix</keyword>
<dbReference type="Gene3D" id="3.40.50.300">
    <property type="entry name" value="P-loop containing nucleotide triphosphate hydrolases"/>
    <property type="match status" value="1"/>
</dbReference>